<dbReference type="PROSITE" id="PS51704">
    <property type="entry name" value="GP_PDE"/>
    <property type="match status" value="1"/>
</dbReference>
<dbReference type="EC" id="3.1.4.46" evidence="2"/>
<dbReference type="KEGG" id="arf:AR1Y2_0470"/>
<evidence type="ECO:0000313" key="3">
    <source>
        <dbReference type="Proteomes" id="UP000298653"/>
    </source>
</evidence>
<feature type="domain" description="GP-PDE" evidence="1">
    <location>
        <begin position="30"/>
        <end position="265"/>
    </location>
</feature>
<sequence>MILILIPVFVLLYLYMIYPGKLRKHPVLETKYFAHRGLHGFDGIPENSMKAFQNAVDHGYGIELDVQLTKDDVMVVHHDYDIKRTCGVNKKIRDLTYEQLRRYPLMETKERIPRFVDVLEMVHGQVPLLVELKMEHCDRKLCRLSAEALDRYHGLYCMESFHPYALFWFRMNRPEVIRGQLSMNFRKDQHKGNQLAYWAEQKLLTNFATKPDFIAYKYIYWDEPSLRLCRRISGIPVYGWTFRNKKEYEKYRKKFYGYIFEKFLP</sequence>
<dbReference type="GO" id="GO:0008889">
    <property type="term" value="F:glycerophosphodiester phosphodiesterase activity"/>
    <property type="evidence" value="ECO:0007669"/>
    <property type="project" value="UniProtKB-EC"/>
</dbReference>
<dbReference type="EMBL" id="CP040058">
    <property type="protein sequence ID" value="QCP33924.1"/>
    <property type="molecule type" value="Genomic_DNA"/>
</dbReference>
<dbReference type="SUPFAM" id="SSF51695">
    <property type="entry name" value="PLC-like phosphodiesterases"/>
    <property type="match status" value="1"/>
</dbReference>
<dbReference type="InterPro" id="IPR030395">
    <property type="entry name" value="GP_PDE_dom"/>
</dbReference>
<organism evidence="2 3">
    <name type="scientific">Anaerostipes rhamnosivorans</name>
    <dbReference type="NCBI Taxonomy" id="1229621"/>
    <lineage>
        <taxon>Bacteria</taxon>
        <taxon>Bacillati</taxon>
        <taxon>Bacillota</taxon>
        <taxon>Clostridia</taxon>
        <taxon>Lachnospirales</taxon>
        <taxon>Lachnospiraceae</taxon>
        <taxon>Anaerostipes</taxon>
    </lineage>
</organism>
<dbReference type="GO" id="GO:0006629">
    <property type="term" value="P:lipid metabolic process"/>
    <property type="evidence" value="ECO:0007669"/>
    <property type="project" value="InterPro"/>
</dbReference>
<gene>
    <name evidence="2" type="ORF">AR1Y2_0470</name>
</gene>
<name>A0A4P8IDX9_9FIRM</name>
<dbReference type="PANTHER" id="PTHR46211">
    <property type="entry name" value="GLYCEROPHOSPHORYL DIESTER PHOSPHODIESTERASE"/>
    <property type="match status" value="1"/>
</dbReference>
<evidence type="ECO:0000259" key="1">
    <source>
        <dbReference type="PROSITE" id="PS51704"/>
    </source>
</evidence>
<dbReference type="PANTHER" id="PTHR46211:SF1">
    <property type="entry name" value="GLYCEROPHOSPHODIESTER PHOSPHODIESTERASE, CYTOPLASMIC"/>
    <property type="match status" value="1"/>
</dbReference>
<dbReference type="OrthoDB" id="384721at2"/>
<evidence type="ECO:0000313" key="2">
    <source>
        <dbReference type="EMBL" id="QCP33924.1"/>
    </source>
</evidence>
<protein>
    <submittedName>
        <fullName evidence="2">Glycerophosphoryl diester phosphodiesterase</fullName>
        <ecNumber evidence="2">3.1.4.46</ecNumber>
    </submittedName>
</protein>
<keyword evidence="2" id="KW-0378">Hydrolase</keyword>
<dbReference type="RefSeq" id="WP_137327529.1">
    <property type="nucleotide sequence ID" value="NZ_CP040058.1"/>
</dbReference>
<proteinExistence type="predicted"/>
<reference evidence="2 3" key="1">
    <citation type="submission" date="2019-05" db="EMBL/GenBank/DDBJ databases">
        <title>Complete genome sequencing of Anaerostipes rhamnosivorans.</title>
        <authorList>
            <person name="Bui T.P.N."/>
            <person name="de Vos W.M."/>
        </authorList>
    </citation>
    <scope>NUCLEOTIDE SEQUENCE [LARGE SCALE GENOMIC DNA]</scope>
    <source>
        <strain evidence="2 3">1y2</strain>
    </source>
</reference>
<dbReference type="Pfam" id="PF03009">
    <property type="entry name" value="GDPD"/>
    <property type="match status" value="1"/>
</dbReference>
<dbReference type="InterPro" id="IPR017946">
    <property type="entry name" value="PLC-like_Pdiesterase_TIM-brl"/>
</dbReference>
<dbReference type="Proteomes" id="UP000298653">
    <property type="component" value="Chromosome"/>
</dbReference>
<accession>A0A4P8IDX9</accession>
<keyword evidence="3" id="KW-1185">Reference proteome</keyword>
<dbReference type="AlphaFoldDB" id="A0A4P8IDX9"/>
<dbReference type="Gene3D" id="3.20.20.190">
    <property type="entry name" value="Phosphatidylinositol (PI) phosphodiesterase"/>
    <property type="match status" value="1"/>
</dbReference>